<comment type="caution">
    <text evidence="1">The sequence shown here is derived from an EMBL/GenBank/DDBJ whole genome shotgun (WGS) entry which is preliminary data.</text>
</comment>
<evidence type="ECO:0000313" key="1">
    <source>
        <dbReference type="EMBL" id="KAK4081575.1"/>
    </source>
</evidence>
<proteinExistence type="predicted"/>
<evidence type="ECO:0000313" key="2">
    <source>
        <dbReference type="Proteomes" id="UP001273209"/>
    </source>
</evidence>
<protein>
    <submittedName>
        <fullName evidence="1">Uncharacterized protein</fullName>
    </submittedName>
</protein>
<sequence length="86" mass="10053">MPWVWFRAPLDWHASFAWVTDRETQQRVLQLPSQLKIDMLSGESRESAISPCIYKDENGSQSKKTRLTFSTVTNCFRDYRPVNSRG</sequence>
<organism evidence="1 2">
    <name type="scientific">Trichoderma aggressivum f. europaeum</name>
    <dbReference type="NCBI Taxonomy" id="173218"/>
    <lineage>
        <taxon>Eukaryota</taxon>
        <taxon>Fungi</taxon>
        <taxon>Dikarya</taxon>
        <taxon>Ascomycota</taxon>
        <taxon>Pezizomycotina</taxon>
        <taxon>Sordariomycetes</taxon>
        <taxon>Hypocreomycetidae</taxon>
        <taxon>Hypocreales</taxon>
        <taxon>Hypocreaceae</taxon>
        <taxon>Trichoderma</taxon>
    </lineage>
</organism>
<dbReference type="Proteomes" id="UP001273209">
    <property type="component" value="Unassembled WGS sequence"/>
</dbReference>
<gene>
    <name evidence="1" type="ORF">Triagg1_2316</name>
</gene>
<dbReference type="AlphaFoldDB" id="A0AAE1IKL0"/>
<name>A0AAE1IKL0_9HYPO</name>
<keyword evidence="2" id="KW-1185">Reference proteome</keyword>
<dbReference type="RefSeq" id="XP_062758528.1">
    <property type="nucleotide sequence ID" value="XM_062896484.1"/>
</dbReference>
<dbReference type="EMBL" id="JAWRVG010000006">
    <property type="protein sequence ID" value="KAK4081575.1"/>
    <property type="molecule type" value="Genomic_DNA"/>
</dbReference>
<reference evidence="1" key="1">
    <citation type="submission" date="2023-11" db="EMBL/GenBank/DDBJ databases">
        <title>The genome sequences of three competitors of mushroom-forming fungi.</title>
        <authorList>
            <person name="Beijen E."/>
            <person name="Ohm R.A."/>
        </authorList>
    </citation>
    <scope>NUCLEOTIDE SEQUENCE</scope>
    <source>
        <strain evidence="1">CBS 100526</strain>
    </source>
</reference>
<dbReference type="GeneID" id="87916389"/>
<accession>A0AAE1IKL0</accession>